<dbReference type="AlphaFoldDB" id="A0A0V8RXZ6"/>
<comment type="caution">
    <text evidence="1">The sequence shown here is derived from an EMBL/GenBank/DDBJ whole genome shotgun (WGS) entry which is preliminary data.</text>
</comment>
<proteinExistence type="predicted"/>
<dbReference type="EMBL" id="LLVT01000001">
    <property type="protein sequence ID" value="KSW12899.1"/>
    <property type="molecule type" value="Genomic_DNA"/>
</dbReference>
<accession>A0A0V8RXZ6</accession>
<dbReference type="InterPro" id="IPR017437">
    <property type="entry name" value="ATP-NAD_kinase_PpnK-typ_C"/>
</dbReference>
<dbReference type="RefSeq" id="WP_060565725.1">
    <property type="nucleotide sequence ID" value="NZ_CP040006.1"/>
</dbReference>
<protein>
    <recommendedName>
        <fullName evidence="3">Inorganic polyphosphate/ATP-NAD kinase</fullName>
    </recommendedName>
</protein>
<dbReference type="Gene3D" id="2.60.200.30">
    <property type="entry name" value="Probable inorganic polyphosphate/atp-NAD kinase, domain 2"/>
    <property type="match status" value="1"/>
</dbReference>
<reference evidence="1 2" key="1">
    <citation type="submission" date="2015-10" db="EMBL/GenBank/DDBJ databases">
        <title>Draft Genome of Actinomyces odontolyticus subsp. actinosynbacter strain XH001.</title>
        <authorList>
            <person name="Mclean J.S."/>
            <person name="He X."/>
        </authorList>
    </citation>
    <scope>NUCLEOTIDE SEQUENCE [LARGE SCALE GENOMIC DNA]</scope>
    <source>
        <strain evidence="1 2">XH001</strain>
    </source>
</reference>
<evidence type="ECO:0000313" key="2">
    <source>
        <dbReference type="Proteomes" id="UP000054686"/>
    </source>
</evidence>
<dbReference type="PANTHER" id="PTHR13158:SF5">
    <property type="entry name" value="NAD KINASE 2, MITOCHONDRIAL"/>
    <property type="match status" value="1"/>
</dbReference>
<dbReference type="InterPro" id="IPR016064">
    <property type="entry name" value="NAD/diacylglycerol_kinase_sf"/>
</dbReference>
<dbReference type="SUPFAM" id="SSF111331">
    <property type="entry name" value="NAD kinase/diacylglycerol kinase-like"/>
    <property type="match status" value="1"/>
</dbReference>
<evidence type="ECO:0008006" key="3">
    <source>
        <dbReference type="Google" id="ProtNLM"/>
    </source>
</evidence>
<dbReference type="GO" id="GO:0003951">
    <property type="term" value="F:NAD+ kinase activity"/>
    <property type="evidence" value="ECO:0007669"/>
    <property type="project" value="InterPro"/>
</dbReference>
<dbReference type="GO" id="GO:0019674">
    <property type="term" value="P:NAD+ metabolic process"/>
    <property type="evidence" value="ECO:0007669"/>
    <property type="project" value="InterPro"/>
</dbReference>
<dbReference type="PANTHER" id="PTHR13158">
    <property type="match status" value="1"/>
</dbReference>
<sequence>MRRRAVIVRRPTEFDELMDRYSTRGQVEFVLRSRGRTLESVERAHESHVAALARVRAGIPDGWASADVERDSLSRFLFAPEDVIVVVGPDGLVANVAKYAGDQAVVGVNSVPQSNAGVLVRCTPDQGVAALGRIDAGGDLRVDQLTMVRATADDSRTLTALNEVFVGHPSHQSARYELALGPRVERQSSSGVVVSTGTGATGWGASLKRGRHMGDLPAPTSRSLAWFVREAWPSPFTGVEYTEGILDEDEDLSLVVASESLVLFGDGMESDRLTLTWGQSVRISRAPRALSLVDPAGLGEG</sequence>
<organism evidence="1 2">
    <name type="scientific">Schaalia odontolytica</name>
    <dbReference type="NCBI Taxonomy" id="1660"/>
    <lineage>
        <taxon>Bacteria</taxon>
        <taxon>Bacillati</taxon>
        <taxon>Actinomycetota</taxon>
        <taxon>Actinomycetes</taxon>
        <taxon>Actinomycetales</taxon>
        <taxon>Actinomycetaceae</taxon>
        <taxon>Schaalia</taxon>
    </lineage>
</organism>
<name>A0A0V8RXZ6_9ACTO</name>
<evidence type="ECO:0000313" key="1">
    <source>
        <dbReference type="EMBL" id="KSW12899.1"/>
    </source>
</evidence>
<dbReference type="OrthoDB" id="1889537at2"/>
<gene>
    <name evidence="1" type="ORF">APY09_00605</name>
</gene>
<dbReference type="Proteomes" id="UP000054686">
    <property type="component" value="Unassembled WGS sequence"/>
</dbReference>